<dbReference type="AlphaFoldDB" id="A0A2A9DRE4"/>
<reference evidence="2 3" key="1">
    <citation type="submission" date="2017-10" db="EMBL/GenBank/DDBJ databases">
        <title>Sequencing the genomes of 1000 actinobacteria strains.</title>
        <authorList>
            <person name="Klenk H.-P."/>
        </authorList>
    </citation>
    <scope>NUCLEOTIDE SEQUENCE [LARGE SCALE GENOMIC DNA]</scope>
    <source>
        <strain evidence="2 3">DSM 20688</strain>
    </source>
</reference>
<keyword evidence="3" id="KW-1185">Reference proteome</keyword>
<feature type="transmembrane region" description="Helical" evidence="1">
    <location>
        <begin position="208"/>
        <end position="227"/>
    </location>
</feature>
<dbReference type="EMBL" id="PDJF01000001">
    <property type="protein sequence ID" value="PFG28961.1"/>
    <property type="molecule type" value="Genomic_DNA"/>
</dbReference>
<accession>A0A2A9DRE4</accession>
<evidence type="ECO:0000256" key="1">
    <source>
        <dbReference type="SAM" id="Phobius"/>
    </source>
</evidence>
<organism evidence="2 3">
    <name type="scientific">Corynebacterium renale</name>
    <dbReference type="NCBI Taxonomy" id="1724"/>
    <lineage>
        <taxon>Bacteria</taxon>
        <taxon>Bacillati</taxon>
        <taxon>Actinomycetota</taxon>
        <taxon>Actinomycetes</taxon>
        <taxon>Mycobacteriales</taxon>
        <taxon>Corynebacteriaceae</taxon>
        <taxon>Corynebacterium</taxon>
    </lineage>
</organism>
<evidence type="ECO:0008006" key="4">
    <source>
        <dbReference type="Google" id="ProtNLM"/>
    </source>
</evidence>
<keyword evidence="1" id="KW-0472">Membrane</keyword>
<protein>
    <recommendedName>
        <fullName evidence="4">EcsC family protein</fullName>
    </recommendedName>
</protein>
<dbReference type="STRING" id="1724.GCA_001044175_02055"/>
<sequence>MSDTTTLERKERELIDAGVDPKTISSPTGKMLLKGLDRVMRMQGGLIEKYVARLKNKNPDATTAELQEKIDSHFLTIVSTTGAGSGGSAAIPGIGFVTGAAAVGAESLLFIDAAAWYTLASAALHGADIKDPQQREALVLLGLLGSKGTAIVDTLLIDADGTIADTANALETKNTAGLLSRFSGPALNEVNTRLVKALINRFGKSVRMAWLGKLLPLGIGAVAGLVANRKLAKTVIKHTQEALNPAH</sequence>
<gene>
    <name evidence="2" type="ORF">ATK06_2091</name>
</gene>
<dbReference type="Proteomes" id="UP000221653">
    <property type="component" value="Unassembled WGS sequence"/>
</dbReference>
<keyword evidence="1" id="KW-1133">Transmembrane helix</keyword>
<evidence type="ECO:0000313" key="3">
    <source>
        <dbReference type="Proteomes" id="UP000221653"/>
    </source>
</evidence>
<comment type="caution">
    <text evidence="2">The sequence shown here is derived from an EMBL/GenBank/DDBJ whole genome shotgun (WGS) entry which is preliminary data.</text>
</comment>
<name>A0A2A9DRE4_9CORY</name>
<proteinExistence type="predicted"/>
<evidence type="ECO:0000313" key="2">
    <source>
        <dbReference type="EMBL" id="PFG28961.1"/>
    </source>
</evidence>
<keyword evidence="1" id="KW-0812">Transmembrane</keyword>
<dbReference type="RefSeq" id="WP_048380509.1">
    <property type="nucleotide sequence ID" value="NZ_LDYE01000007.1"/>
</dbReference>